<dbReference type="GO" id="GO:0008379">
    <property type="term" value="F:thioredoxin peroxidase activity"/>
    <property type="evidence" value="ECO:0007669"/>
    <property type="project" value="InterPro"/>
</dbReference>
<feature type="domain" description="Thioredoxin" evidence="7">
    <location>
        <begin position="24"/>
        <end position="179"/>
    </location>
</feature>
<name>A0A1Y0IDA3_9GAMM</name>
<keyword evidence="2 6" id="KW-0049">Antioxidant</keyword>
<organism evidence="8 9">
    <name type="scientific">Oleiphilus messinensis</name>
    <dbReference type="NCBI Taxonomy" id="141451"/>
    <lineage>
        <taxon>Bacteria</taxon>
        <taxon>Pseudomonadati</taxon>
        <taxon>Pseudomonadota</taxon>
        <taxon>Gammaproteobacteria</taxon>
        <taxon>Oceanospirillales</taxon>
        <taxon>Oleiphilaceae</taxon>
        <taxon>Oleiphilus</taxon>
    </lineage>
</organism>
<feature type="active site" description="Cysteine sulfenic acid (-SOH) intermediate" evidence="5">
    <location>
        <position position="70"/>
    </location>
</feature>
<dbReference type="GO" id="GO:0042744">
    <property type="term" value="P:hydrogen peroxide catabolic process"/>
    <property type="evidence" value="ECO:0007669"/>
    <property type="project" value="TreeGrafter"/>
</dbReference>
<dbReference type="AlphaFoldDB" id="A0A1Y0IDA3"/>
<evidence type="ECO:0000313" key="9">
    <source>
        <dbReference type="Proteomes" id="UP000196027"/>
    </source>
</evidence>
<dbReference type="InterPro" id="IPR037944">
    <property type="entry name" value="PRX5-like"/>
</dbReference>
<evidence type="ECO:0000256" key="3">
    <source>
        <dbReference type="ARBA" id="ARBA00023002"/>
    </source>
</evidence>
<dbReference type="KEGG" id="ome:OLMES_4435"/>
<dbReference type="PROSITE" id="PS51352">
    <property type="entry name" value="THIOREDOXIN_2"/>
    <property type="match status" value="1"/>
</dbReference>
<dbReference type="SUPFAM" id="SSF52833">
    <property type="entry name" value="Thioredoxin-like"/>
    <property type="match status" value="1"/>
</dbReference>
<gene>
    <name evidence="8" type="ORF">OLMES_4435</name>
</gene>
<dbReference type="GO" id="GO:0034599">
    <property type="term" value="P:cellular response to oxidative stress"/>
    <property type="evidence" value="ECO:0007669"/>
    <property type="project" value="InterPro"/>
</dbReference>
<sequence>MYAGETCKPSFAEINYPIQEHTMITTGEKLPEITFQLLTTEGMQNPTTTELFADKKVVLFAVPGAFTPTCSEAHLPGYVVNADKLKAKGVDSIICISVNDAFVMNAWGKSQNAEEIIMLADGNGEFTKALGLEMDTGSFGGLRSQRYAMIVDKGVVTTLNVEQPKEFEASKAETLLALL</sequence>
<evidence type="ECO:0000256" key="1">
    <source>
        <dbReference type="ARBA" id="ARBA00022559"/>
    </source>
</evidence>
<keyword evidence="3 6" id="KW-0560">Oxidoreductase</keyword>
<dbReference type="CDD" id="cd03013">
    <property type="entry name" value="PRX5_like"/>
    <property type="match status" value="1"/>
</dbReference>
<keyword evidence="9" id="KW-1185">Reference proteome</keyword>
<dbReference type="InterPro" id="IPR013766">
    <property type="entry name" value="Thioredoxin_domain"/>
</dbReference>
<evidence type="ECO:0000256" key="5">
    <source>
        <dbReference type="PIRSR" id="PIRSR637944-1"/>
    </source>
</evidence>
<keyword evidence="1 6" id="KW-0575">Peroxidase</keyword>
<dbReference type="Pfam" id="PF08534">
    <property type="entry name" value="Redoxin"/>
    <property type="match status" value="1"/>
</dbReference>
<dbReference type="Proteomes" id="UP000196027">
    <property type="component" value="Chromosome"/>
</dbReference>
<dbReference type="GO" id="GO:0005737">
    <property type="term" value="C:cytoplasm"/>
    <property type="evidence" value="ECO:0007669"/>
    <property type="project" value="TreeGrafter"/>
</dbReference>
<comment type="similarity">
    <text evidence="6">Belongs to the peroxiredoxin family. Prx5 subfamily.</text>
</comment>
<dbReference type="InterPro" id="IPR013740">
    <property type="entry name" value="Redoxin"/>
</dbReference>
<protein>
    <recommendedName>
        <fullName evidence="6">Glutathione-dependent peroxiredoxin</fullName>
        <ecNumber evidence="6">1.11.1.27</ecNumber>
    </recommendedName>
</protein>
<comment type="catalytic activity">
    <reaction evidence="6">
        <text>a hydroperoxide + 2 glutathione = an alcohol + glutathione disulfide + H2O</text>
        <dbReference type="Rhea" id="RHEA:62632"/>
        <dbReference type="ChEBI" id="CHEBI:15377"/>
        <dbReference type="ChEBI" id="CHEBI:30879"/>
        <dbReference type="ChEBI" id="CHEBI:35924"/>
        <dbReference type="ChEBI" id="CHEBI:57925"/>
        <dbReference type="ChEBI" id="CHEBI:58297"/>
        <dbReference type="EC" id="1.11.1.27"/>
    </reaction>
</comment>
<keyword evidence="4 6" id="KW-0676">Redox-active center</keyword>
<evidence type="ECO:0000256" key="2">
    <source>
        <dbReference type="ARBA" id="ARBA00022862"/>
    </source>
</evidence>
<dbReference type="PANTHER" id="PTHR10430">
    <property type="entry name" value="PEROXIREDOXIN"/>
    <property type="match status" value="1"/>
</dbReference>
<comment type="function">
    <text evidence="6">Thiol-specific peroxidase that catalyzes the reduction of hydrogen peroxide and organic hydroperoxides to water and alcohols, respectively. Plays a role in cell protection against oxidative stress by detoxifying peroxides.</text>
</comment>
<dbReference type="EMBL" id="CP021425">
    <property type="protein sequence ID" value="ARU58431.1"/>
    <property type="molecule type" value="Genomic_DNA"/>
</dbReference>
<dbReference type="PANTHER" id="PTHR10430:SF16">
    <property type="entry name" value="PEROXIREDOXIN-5, MITOCHONDRIAL"/>
    <property type="match status" value="1"/>
</dbReference>
<evidence type="ECO:0000256" key="6">
    <source>
        <dbReference type="RuleBase" id="RU366011"/>
    </source>
</evidence>
<dbReference type="FunFam" id="3.40.30.10:FF:000020">
    <property type="entry name" value="Peroxiredoxin"/>
    <property type="match status" value="1"/>
</dbReference>
<evidence type="ECO:0000313" key="8">
    <source>
        <dbReference type="EMBL" id="ARU58431.1"/>
    </source>
</evidence>
<dbReference type="EC" id="1.11.1.27" evidence="6"/>
<reference evidence="8 9" key="1">
    <citation type="submission" date="2017-05" db="EMBL/GenBank/DDBJ databases">
        <title>Genomic insights into alkan degradation activity of Oleiphilus messinensis.</title>
        <authorList>
            <person name="Kozyavkin S.A."/>
            <person name="Slesarev A.I."/>
            <person name="Golyshin P.N."/>
            <person name="Korzhenkov A."/>
            <person name="Golyshina O.N."/>
            <person name="Toshchakov S.V."/>
        </authorList>
    </citation>
    <scope>NUCLEOTIDE SEQUENCE [LARGE SCALE GENOMIC DNA]</scope>
    <source>
        <strain evidence="8 9">ME102</strain>
    </source>
</reference>
<evidence type="ECO:0000256" key="4">
    <source>
        <dbReference type="ARBA" id="ARBA00023284"/>
    </source>
</evidence>
<accession>A0A1Y0IDA3</accession>
<dbReference type="GO" id="GO:0045454">
    <property type="term" value="P:cell redox homeostasis"/>
    <property type="evidence" value="ECO:0007669"/>
    <property type="project" value="TreeGrafter"/>
</dbReference>
<proteinExistence type="inferred from homology"/>
<dbReference type="Gene3D" id="3.40.30.10">
    <property type="entry name" value="Glutaredoxin"/>
    <property type="match status" value="1"/>
</dbReference>
<dbReference type="InterPro" id="IPR036249">
    <property type="entry name" value="Thioredoxin-like_sf"/>
</dbReference>
<evidence type="ECO:0000259" key="7">
    <source>
        <dbReference type="PROSITE" id="PS51352"/>
    </source>
</evidence>